<feature type="region of interest" description="Disordered" evidence="1">
    <location>
        <begin position="1"/>
        <end position="65"/>
    </location>
</feature>
<dbReference type="Proteomes" id="UP000507470">
    <property type="component" value="Unassembled WGS sequence"/>
</dbReference>
<feature type="compositionally biased region" description="Polar residues" evidence="1">
    <location>
        <begin position="7"/>
        <end position="50"/>
    </location>
</feature>
<organism evidence="2 3">
    <name type="scientific">Mytilus coruscus</name>
    <name type="common">Sea mussel</name>
    <dbReference type="NCBI Taxonomy" id="42192"/>
    <lineage>
        <taxon>Eukaryota</taxon>
        <taxon>Metazoa</taxon>
        <taxon>Spiralia</taxon>
        <taxon>Lophotrochozoa</taxon>
        <taxon>Mollusca</taxon>
        <taxon>Bivalvia</taxon>
        <taxon>Autobranchia</taxon>
        <taxon>Pteriomorphia</taxon>
        <taxon>Mytilida</taxon>
        <taxon>Mytiloidea</taxon>
        <taxon>Mytilidae</taxon>
        <taxon>Mytilinae</taxon>
        <taxon>Mytilus</taxon>
    </lineage>
</organism>
<evidence type="ECO:0000256" key="1">
    <source>
        <dbReference type="SAM" id="MobiDB-lite"/>
    </source>
</evidence>
<name>A0A6J8ELB2_MYTCO</name>
<evidence type="ECO:0000313" key="2">
    <source>
        <dbReference type="EMBL" id="CAC5420522.1"/>
    </source>
</evidence>
<keyword evidence="3" id="KW-1185">Reference proteome</keyword>
<accession>A0A6J8ELB2</accession>
<protein>
    <submittedName>
        <fullName evidence="2">Uncharacterized protein</fullName>
    </submittedName>
</protein>
<sequence length="177" mass="20216">MTRNKHPGQNETINPSLSKYNDSTLQQNNDTPTLPQKSDSTKISGTLNQQKNRKKANFSDRSASQSAFSLDNSELANIDKEESISNTKLPDNSSLRSFVLDLHCQKLNENFVFYGITEQTDEVTDDIVKAFSRTELEIVREIPIVQSYRIGKHFDDKIRPIVVKFENKTDRQDICFA</sequence>
<reference evidence="2 3" key="1">
    <citation type="submission" date="2020-06" db="EMBL/GenBank/DDBJ databases">
        <authorList>
            <person name="Li R."/>
            <person name="Bekaert M."/>
        </authorList>
    </citation>
    <scope>NUCLEOTIDE SEQUENCE [LARGE SCALE GENOMIC DNA]</scope>
    <source>
        <strain evidence="3">wild</strain>
    </source>
</reference>
<dbReference type="AlphaFoldDB" id="A0A6J8ELB2"/>
<gene>
    <name evidence="2" type="ORF">MCOR_52741</name>
</gene>
<evidence type="ECO:0000313" key="3">
    <source>
        <dbReference type="Proteomes" id="UP000507470"/>
    </source>
</evidence>
<dbReference type="EMBL" id="CACVKT020009153">
    <property type="protein sequence ID" value="CAC5420522.1"/>
    <property type="molecule type" value="Genomic_DNA"/>
</dbReference>
<proteinExistence type="predicted"/>